<feature type="compositionally biased region" description="Low complexity" evidence="1">
    <location>
        <begin position="247"/>
        <end position="256"/>
    </location>
</feature>
<dbReference type="AlphaFoldDB" id="A0A0W8F5A6"/>
<organism evidence="2">
    <name type="scientific">hydrocarbon metagenome</name>
    <dbReference type="NCBI Taxonomy" id="938273"/>
    <lineage>
        <taxon>unclassified sequences</taxon>
        <taxon>metagenomes</taxon>
        <taxon>ecological metagenomes</taxon>
    </lineage>
</organism>
<name>A0A0W8F5A6_9ZZZZ</name>
<dbReference type="EMBL" id="LNQE01001515">
    <property type="protein sequence ID" value="KUG16087.1"/>
    <property type="molecule type" value="Genomic_DNA"/>
</dbReference>
<reference evidence="2" key="1">
    <citation type="journal article" date="2015" name="Proc. Natl. Acad. Sci. U.S.A.">
        <title>Networks of energetic and metabolic interactions define dynamics in microbial communities.</title>
        <authorList>
            <person name="Embree M."/>
            <person name="Liu J.K."/>
            <person name="Al-Bassam M.M."/>
            <person name="Zengler K."/>
        </authorList>
    </citation>
    <scope>NUCLEOTIDE SEQUENCE</scope>
</reference>
<evidence type="ECO:0000256" key="1">
    <source>
        <dbReference type="SAM" id="MobiDB-lite"/>
    </source>
</evidence>
<protein>
    <submittedName>
        <fullName evidence="2">Uncharacterized protein</fullName>
    </submittedName>
</protein>
<accession>A0A0W8F5A6</accession>
<evidence type="ECO:0000313" key="2">
    <source>
        <dbReference type="EMBL" id="KUG16087.1"/>
    </source>
</evidence>
<feature type="region of interest" description="Disordered" evidence="1">
    <location>
        <begin position="206"/>
        <end position="256"/>
    </location>
</feature>
<proteinExistence type="predicted"/>
<sequence length="256" mass="26851">MVNTKSNNRIIIGHRLIPCITIMAFFLIQANAVAADPLDPGQLGKSMSMPLPQELLLNAVNAGVIADSDSLDQPDISETSLSVRPKSEAEASNPAHINVTGNWLLNLYGASLERMELYLIQKDDAVLGKGAIIRGEERQNATASGSISGDEMSLVVVPAGSSDMYQLNLSLSTLGKGSYTVYVADGSSRSGELAFTVNTNIFKPVSHQPSDRVDATPAPVQLSGSAGSDKRISSKTAISMMDGGGSMSQASSSSSF</sequence>
<comment type="caution">
    <text evidence="2">The sequence shown here is derived from an EMBL/GenBank/DDBJ whole genome shotgun (WGS) entry which is preliminary data.</text>
</comment>
<gene>
    <name evidence="2" type="ORF">ASZ90_014252</name>
</gene>